<dbReference type="InterPro" id="IPR002347">
    <property type="entry name" value="SDR_fam"/>
</dbReference>
<dbReference type="PANTHER" id="PTHR43180:SF31">
    <property type="entry name" value="CHAIN DEHYDROGENASE_REDUCTASE, PUTATIVE (AFU_ORTHOLOGUE AFUA_2G16570)-RELATED"/>
    <property type="match status" value="1"/>
</dbReference>
<dbReference type="PRINTS" id="PR00081">
    <property type="entry name" value="GDHRDH"/>
</dbReference>
<evidence type="ECO:0000256" key="3">
    <source>
        <dbReference type="ARBA" id="ARBA00023002"/>
    </source>
</evidence>
<dbReference type="PANTHER" id="PTHR43180">
    <property type="entry name" value="3-OXOACYL-(ACYL-CARRIER-PROTEIN) REDUCTASE (AFU_ORTHOLOGUE AFUA_6G11210)"/>
    <property type="match status" value="1"/>
</dbReference>
<keyword evidence="3" id="KW-0560">Oxidoreductase</keyword>
<dbReference type="EMBL" id="JAQIZZ010000002">
    <property type="protein sequence ID" value="KAJ5553492.1"/>
    <property type="molecule type" value="Genomic_DNA"/>
</dbReference>
<dbReference type="Pfam" id="PF00106">
    <property type="entry name" value="adh_short"/>
    <property type="match status" value="1"/>
</dbReference>
<evidence type="ECO:0000313" key="4">
    <source>
        <dbReference type="EMBL" id="KAJ5553492.1"/>
    </source>
</evidence>
<sequence length="294" mass="32250">MDMESQNLKNKTTIVTGGANGLGEAYVRALVAAGALVVIADLDVLKGRKLEEELTGAKFIECDTTNWDDQVRLFEAAASFSPNGKISFVVANAGIHRKDEVFAYAGDGKAPEKPDLATIDVNLIGTLYTSKLASHYFIKQNGQHSSESQEDTCLILIGSGAAFLDCPRAPQYCATKWAMRGMMHSLRRTAYFYGSRVNVISPWYVKTNILSDEDFAHITSVGVQFAETSDASQCLLHILNDNTINGRSYFISGKKWSSKGYMDLDLEDYQGNSLVESIQEDQVKSAPVEMGLFV</sequence>
<gene>
    <name evidence="4" type="ORF">N7494_002870</name>
</gene>
<dbReference type="AlphaFoldDB" id="A0AAD6D4W0"/>
<dbReference type="PROSITE" id="PS00061">
    <property type="entry name" value="ADH_SHORT"/>
    <property type="match status" value="1"/>
</dbReference>
<dbReference type="Proteomes" id="UP001220324">
    <property type="component" value="Unassembled WGS sequence"/>
</dbReference>
<reference evidence="4 5" key="1">
    <citation type="journal article" date="2023" name="IMA Fungus">
        <title>Comparative genomic study of the Penicillium genus elucidates a diverse pangenome and 15 lateral gene transfer events.</title>
        <authorList>
            <person name="Petersen C."/>
            <person name="Sorensen T."/>
            <person name="Nielsen M.R."/>
            <person name="Sondergaard T.E."/>
            <person name="Sorensen J.L."/>
            <person name="Fitzpatrick D.A."/>
            <person name="Frisvad J.C."/>
            <person name="Nielsen K.L."/>
        </authorList>
    </citation>
    <scope>NUCLEOTIDE SEQUENCE [LARGE SCALE GENOMIC DNA]</scope>
    <source>
        <strain evidence="4 5">IBT 35679</strain>
    </source>
</reference>
<organism evidence="4 5">
    <name type="scientific">Penicillium frequentans</name>
    <dbReference type="NCBI Taxonomy" id="3151616"/>
    <lineage>
        <taxon>Eukaryota</taxon>
        <taxon>Fungi</taxon>
        <taxon>Dikarya</taxon>
        <taxon>Ascomycota</taxon>
        <taxon>Pezizomycotina</taxon>
        <taxon>Eurotiomycetes</taxon>
        <taxon>Eurotiomycetidae</taxon>
        <taxon>Eurotiales</taxon>
        <taxon>Aspergillaceae</taxon>
        <taxon>Penicillium</taxon>
    </lineage>
</organism>
<evidence type="ECO:0000313" key="5">
    <source>
        <dbReference type="Proteomes" id="UP001220324"/>
    </source>
</evidence>
<dbReference type="SUPFAM" id="SSF51735">
    <property type="entry name" value="NAD(P)-binding Rossmann-fold domains"/>
    <property type="match status" value="1"/>
</dbReference>
<accession>A0AAD6D4W0</accession>
<evidence type="ECO:0000256" key="1">
    <source>
        <dbReference type="ARBA" id="ARBA00006484"/>
    </source>
</evidence>
<proteinExistence type="inferred from homology"/>
<dbReference type="Gene3D" id="3.40.50.720">
    <property type="entry name" value="NAD(P)-binding Rossmann-like Domain"/>
    <property type="match status" value="1"/>
</dbReference>
<protein>
    <submittedName>
        <fullName evidence="4">Adam</fullName>
    </submittedName>
</protein>
<comment type="similarity">
    <text evidence="1">Belongs to the short-chain dehydrogenases/reductases (SDR) family.</text>
</comment>
<name>A0AAD6D4W0_9EURO</name>
<keyword evidence="5" id="KW-1185">Reference proteome</keyword>
<keyword evidence="2" id="KW-0521">NADP</keyword>
<dbReference type="InterPro" id="IPR036291">
    <property type="entry name" value="NAD(P)-bd_dom_sf"/>
</dbReference>
<dbReference type="GO" id="GO:0016491">
    <property type="term" value="F:oxidoreductase activity"/>
    <property type="evidence" value="ECO:0007669"/>
    <property type="project" value="UniProtKB-KW"/>
</dbReference>
<dbReference type="InterPro" id="IPR020904">
    <property type="entry name" value="Sc_DH/Rdtase_CS"/>
</dbReference>
<comment type="caution">
    <text evidence="4">The sequence shown here is derived from an EMBL/GenBank/DDBJ whole genome shotgun (WGS) entry which is preliminary data.</text>
</comment>
<evidence type="ECO:0000256" key="2">
    <source>
        <dbReference type="ARBA" id="ARBA00022857"/>
    </source>
</evidence>